<organism evidence="3 4">
    <name type="scientific">Lithocarpus litseifolius</name>
    <dbReference type="NCBI Taxonomy" id="425828"/>
    <lineage>
        <taxon>Eukaryota</taxon>
        <taxon>Viridiplantae</taxon>
        <taxon>Streptophyta</taxon>
        <taxon>Embryophyta</taxon>
        <taxon>Tracheophyta</taxon>
        <taxon>Spermatophyta</taxon>
        <taxon>Magnoliopsida</taxon>
        <taxon>eudicotyledons</taxon>
        <taxon>Gunneridae</taxon>
        <taxon>Pentapetalae</taxon>
        <taxon>rosids</taxon>
        <taxon>fabids</taxon>
        <taxon>Fagales</taxon>
        <taxon>Fagaceae</taxon>
        <taxon>Lithocarpus</taxon>
    </lineage>
</organism>
<feature type="region of interest" description="Disordered" evidence="1">
    <location>
        <begin position="97"/>
        <end position="151"/>
    </location>
</feature>
<gene>
    <name evidence="3" type="ORF">SO802_003854</name>
</gene>
<evidence type="ECO:0000259" key="2">
    <source>
        <dbReference type="Pfam" id="PF00564"/>
    </source>
</evidence>
<dbReference type="InterPro" id="IPR053198">
    <property type="entry name" value="Gynoecium_Dev_Regulator"/>
</dbReference>
<feature type="region of interest" description="Disordered" evidence="1">
    <location>
        <begin position="1"/>
        <end position="20"/>
    </location>
</feature>
<name>A0AAW2E198_9ROSI</name>
<evidence type="ECO:0000256" key="1">
    <source>
        <dbReference type="SAM" id="MobiDB-lite"/>
    </source>
</evidence>
<dbReference type="SUPFAM" id="SSF54277">
    <property type="entry name" value="CAD &amp; PB1 domains"/>
    <property type="match status" value="1"/>
</dbReference>
<evidence type="ECO:0000313" key="3">
    <source>
        <dbReference type="EMBL" id="KAL0016785.1"/>
    </source>
</evidence>
<accession>A0AAW2E198</accession>
<dbReference type="PANTHER" id="PTHR31066:SF10">
    <property type="entry name" value="OCTICOSAPEPTIDE_PHOX_BEM1P FAMILY PROTEIN"/>
    <property type="match status" value="1"/>
</dbReference>
<dbReference type="Proteomes" id="UP001459277">
    <property type="component" value="Unassembled WGS sequence"/>
</dbReference>
<protein>
    <recommendedName>
        <fullName evidence="2">PB1 domain-containing protein</fullName>
    </recommendedName>
</protein>
<proteinExistence type="predicted"/>
<dbReference type="EMBL" id="JAZDWU010000001">
    <property type="protein sequence ID" value="KAL0016785.1"/>
    <property type="molecule type" value="Genomic_DNA"/>
</dbReference>
<dbReference type="PANTHER" id="PTHR31066">
    <property type="entry name" value="OS05G0427100 PROTEIN-RELATED"/>
    <property type="match status" value="1"/>
</dbReference>
<sequence>MGRSNVRFEHNKSESNKTKLSSMKDSDIKCIKQDCAFEAQKKRVVWYRSEDLESCVSLCCQLPLEDLDALVSITSDEDLMKLIEEFAASPPSSLKIRAFLSPPKPPRKSISSPLPPPIPNSSASSLKSSLSSSCSTSSPSHSPTNTTPRKA</sequence>
<feature type="domain" description="PB1" evidence="2">
    <location>
        <begin position="56"/>
        <end position="96"/>
    </location>
</feature>
<dbReference type="AlphaFoldDB" id="A0AAW2E198"/>
<dbReference type="Pfam" id="PF00564">
    <property type="entry name" value="PB1"/>
    <property type="match status" value="1"/>
</dbReference>
<keyword evidence="4" id="KW-1185">Reference proteome</keyword>
<feature type="compositionally biased region" description="Low complexity" evidence="1">
    <location>
        <begin position="120"/>
        <end position="151"/>
    </location>
</feature>
<reference evidence="3 4" key="1">
    <citation type="submission" date="2024-01" db="EMBL/GenBank/DDBJ databases">
        <title>A telomere-to-telomere, gap-free genome of sweet tea (Lithocarpus litseifolius).</title>
        <authorList>
            <person name="Zhou J."/>
        </authorList>
    </citation>
    <scope>NUCLEOTIDE SEQUENCE [LARGE SCALE GENOMIC DNA]</scope>
    <source>
        <strain evidence="3">Zhou-2022a</strain>
        <tissue evidence="3">Leaf</tissue>
    </source>
</reference>
<dbReference type="InterPro" id="IPR000270">
    <property type="entry name" value="PB1_dom"/>
</dbReference>
<comment type="caution">
    <text evidence="3">The sequence shown here is derived from an EMBL/GenBank/DDBJ whole genome shotgun (WGS) entry which is preliminary data.</text>
</comment>
<evidence type="ECO:0000313" key="4">
    <source>
        <dbReference type="Proteomes" id="UP001459277"/>
    </source>
</evidence>